<reference evidence="11 12" key="1">
    <citation type="submission" date="2023-10" db="EMBL/GenBank/DDBJ databases">
        <title>Noviherbaspirillum sp. CPCC 100848 genome assembly.</title>
        <authorList>
            <person name="Li X.Y."/>
            <person name="Fang X.M."/>
        </authorList>
    </citation>
    <scope>NUCLEOTIDE SEQUENCE [LARGE SCALE GENOMIC DNA]</scope>
    <source>
        <strain evidence="11 12">CPCC 100848</strain>
    </source>
</reference>
<organism evidence="11 12">
    <name type="scientific">Noviherbaspirillum album</name>
    <dbReference type="NCBI Taxonomy" id="3080276"/>
    <lineage>
        <taxon>Bacteria</taxon>
        <taxon>Pseudomonadati</taxon>
        <taxon>Pseudomonadota</taxon>
        <taxon>Betaproteobacteria</taxon>
        <taxon>Burkholderiales</taxon>
        <taxon>Oxalobacteraceae</taxon>
        <taxon>Noviherbaspirillum</taxon>
    </lineage>
</organism>
<protein>
    <recommendedName>
        <fullName evidence="9">Lipoprotein signal peptidase</fullName>
        <ecNumber evidence="9">3.4.23.36</ecNumber>
    </recommendedName>
    <alternativeName>
        <fullName evidence="9">Prolipoprotein signal peptidase</fullName>
    </alternativeName>
    <alternativeName>
        <fullName evidence="9">Signal peptidase II</fullName>
        <shortName evidence="9">SPase II</shortName>
    </alternativeName>
</protein>
<comment type="function">
    <text evidence="9">This protein specifically catalyzes the removal of signal peptides from prolipoproteins.</text>
</comment>
<dbReference type="Proteomes" id="UP001352263">
    <property type="component" value="Unassembled WGS sequence"/>
</dbReference>
<keyword evidence="4 9" id="KW-0812">Transmembrane</keyword>
<evidence type="ECO:0000256" key="8">
    <source>
        <dbReference type="ARBA" id="ARBA00023136"/>
    </source>
</evidence>
<dbReference type="PRINTS" id="PR00781">
    <property type="entry name" value="LIPOSIGPTASE"/>
</dbReference>
<evidence type="ECO:0000256" key="2">
    <source>
        <dbReference type="ARBA" id="ARBA00022475"/>
    </source>
</evidence>
<keyword evidence="2 9" id="KW-1003">Cell membrane</keyword>
<comment type="similarity">
    <text evidence="1 9 10">Belongs to the peptidase A8 family.</text>
</comment>
<name>A0ABU6J461_9BURK</name>
<comment type="pathway">
    <text evidence="9">Protein modification; lipoprotein biosynthesis (signal peptide cleavage).</text>
</comment>
<dbReference type="RefSeq" id="WP_326505140.1">
    <property type="nucleotide sequence ID" value="NZ_JAWIIV010000002.1"/>
</dbReference>
<comment type="catalytic activity">
    <reaction evidence="9">
        <text>Release of signal peptides from bacterial membrane prolipoproteins. Hydrolyzes -Xaa-Yaa-Zaa-|-(S,diacylglyceryl)Cys-, in which Xaa is hydrophobic (preferably Leu), and Yaa (Ala or Ser) and Zaa (Gly or Ala) have small, neutral side chains.</text>
        <dbReference type="EC" id="3.4.23.36"/>
    </reaction>
</comment>
<dbReference type="InterPro" id="IPR001872">
    <property type="entry name" value="Peptidase_A8"/>
</dbReference>
<dbReference type="EMBL" id="JAWIIV010000002">
    <property type="protein sequence ID" value="MEC4718418.1"/>
    <property type="molecule type" value="Genomic_DNA"/>
</dbReference>
<evidence type="ECO:0000256" key="10">
    <source>
        <dbReference type="RuleBase" id="RU004181"/>
    </source>
</evidence>
<comment type="caution">
    <text evidence="11">The sequence shown here is derived from an EMBL/GenBank/DDBJ whole genome shotgun (WGS) entry which is preliminary data.</text>
</comment>
<gene>
    <name evidence="9 11" type="primary">lspA</name>
    <name evidence="11" type="ORF">RY831_04625</name>
</gene>
<keyword evidence="3 9" id="KW-0645">Protease</keyword>
<evidence type="ECO:0000256" key="1">
    <source>
        <dbReference type="ARBA" id="ARBA00006139"/>
    </source>
</evidence>
<evidence type="ECO:0000256" key="7">
    <source>
        <dbReference type="ARBA" id="ARBA00022989"/>
    </source>
</evidence>
<feature type="transmembrane region" description="Helical" evidence="9">
    <location>
        <begin position="70"/>
        <end position="89"/>
    </location>
</feature>
<keyword evidence="7 9" id="KW-1133">Transmembrane helix</keyword>
<keyword evidence="5 9" id="KW-0064">Aspartyl protease</keyword>
<dbReference type="PANTHER" id="PTHR33695:SF1">
    <property type="entry name" value="LIPOPROTEIN SIGNAL PEPTIDASE"/>
    <property type="match status" value="1"/>
</dbReference>
<evidence type="ECO:0000256" key="5">
    <source>
        <dbReference type="ARBA" id="ARBA00022750"/>
    </source>
</evidence>
<evidence type="ECO:0000256" key="3">
    <source>
        <dbReference type="ARBA" id="ARBA00022670"/>
    </source>
</evidence>
<evidence type="ECO:0000256" key="6">
    <source>
        <dbReference type="ARBA" id="ARBA00022801"/>
    </source>
</evidence>
<comment type="caution">
    <text evidence="9">Lacks conserved residue(s) required for the propagation of feature annotation.</text>
</comment>
<evidence type="ECO:0000313" key="11">
    <source>
        <dbReference type="EMBL" id="MEC4718418.1"/>
    </source>
</evidence>
<feature type="active site" evidence="9">
    <location>
        <position position="141"/>
    </location>
</feature>
<accession>A0ABU6J461</accession>
<keyword evidence="6 9" id="KW-0378">Hydrolase</keyword>
<evidence type="ECO:0000256" key="9">
    <source>
        <dbReference type="HAMAP-Rule" id="MF_00161"/>
    </source>
</evidence>
<comment type="subcellular location">
    <subcellularLocation>
        <location evidence="9">Cell membrane</location>
        <topology evidence="9">Multi-pass membrane protein</topology>
    </subcellularLocation>
</comment>
<dbReference type="PANTHER" id="PTHR33695">
    <property type="entry name" value="LIPOPROTEIN SIGNAL PEPTIDASE"/>
    <property type="match status" value="1"/>
</dbReference>
<dbReference type="NCBIfam" id="TIGR00077">
    <property type="entry name" value="lspA"/>
    <property type="match status" value="1"/>
</dbReference>
<sequence length="169" mass="18247">MTPSNQVVRRLAVAVAIIVFALDIATKEAIFHAFALRESVPITSFFNLGHWLNPGAAFSFLSDAGGWQRYFFSALAVAVITWLGTGILFNDSLTKTLRIAFALIAGGAAGNLYDRIVRGAVIDWIDLHWAGWHWPAFNLADCAIVAGAITLVAAQVINPSQPNDATARH</sequence>
<keyword evidence="8 9" id="KW-0472">Membrane</keyword>
<dbReference type="EC" id="3.4.23.36" evidence="9"/>
<evidence type="ECO:0000313" key="12">
    <source>
        <dbReference type="Proteomes" id="UP001352263"/>
    </source>
</evidence>
<keyword evidence="12" id="KW-1185">Reference proteome</keyword>
<feature type="active site" evidence="9">
    <location>
        <position position="123"/>
    </location>
</feature>
<dbReference type="GO" id="GO:0004190">
    <property type="term" value="F:aspartic-type endopeptidase activity"/>
    <property type="evidence" value="ECO:0007669"/>
    <property type="project" value="UniProtKB-EC"/>
</dbReference>
<proteinExistence type="inferred from homology"/>
<dbReference type="HAMAP" id="MF_00161">
    <property type="entry name" value="LspA"/>
    <property type="match status" value="1"/>
</dbReference>
<evidence type="ECO:0000256" key="4">
    <source>
        <dbReference type="ARBA" id="ARBA00022692"/>
    </source>
</evidence>
<dbReference type="Pfam" id="PF01252">
    <property type="entry name" value="Peptidase_A8"/>
    <property type="match status" value="1"/>
</dbReference>